<dbReference type="Proteomes" id="UP001200089">
    <property type="component" value="Unassembled WGS sequence"/>
</dbReference>
<dbReference type="EMBL" id="JAKNDE010000009">
    <property type="protein sequence ID" value="MCG5033706.1"/>
    <property type="molecule type" value="Genomic_DNA"/>
</dbReference>
<dbReference type="RefSeq" id="WP_237972100.1">
    <property type="nucleotide sequence ID" value="NZ_JAKNDE010000009.1"/>
</dbReference>
<accession>A0AAW5CJG5</accession>
<reference evidence="2" key="1">
    <citation type="submission" date="2022-01" db="EMBL/GenBank/DDBJ databases">
        <title>Collection of gut derived symbiotic bacterial strains cultured from healthy donors.</title>
        <authorList>
            <person name="Lin H."/>
            <person name="Kohout C."/>
            <person name="Waligurski E."/>
            <person name="Pamer E.G."/>
        </authorList>
    </citation>
    <scope>NUCLEOTIDE SEQUENCE</scope>
    <source>
        <strain evidence="2">DFI.1.11</strain>
    </source>
</reference>
<organism evidence="2 3">
    <name type="scientific">Blautia massiliensis</name>
    <name type="common">ex Durand et al. 2017</name>
    <dbReference type="NCBI Taxonomy" id="1737424"/>
    <lineage>
        <taxon>Bacteria</taxon>
        <taxon>Bacillati</taxon>
        <taxon>Bacillota</taxon>
        <taxon>Clostridia</taxon>
        <taxon>Lachnospirales</taxon>
        <taxon>Lachnospiraceae</taxon>
        <taxon>Blautia</taxon>
    </lineage>
</organism>
<name>A0AAW5CJG5_9FIRM</name>
<dbReference type="Pfam" id="PF09706">
    <property type="entry name" value="Cas_CXXC_CXXC"/>
    <property type="match status" value="1"/>
</dbReference>
<feature type="domain" description="CRISPR-associated protein CXXC-CXXC" evidence="1">
    <location>
        <begin position="221"/>
        <end position="281"/>
    </location>
</feature>
<sequence>MEKYVITLGDFLKNAGIVGFHYMLETAGAEKEVDFGYTDDNQAMWVSMDYAQNADWTDMYFKAFIRYFGPFSTYQGIKDKIQSCLEKIESENWNSGKQEKEDLKFINDKLLSNSYQAGFANIQKRIENPEIYEKLKKNKLSDKLTSEELKTRLKELQEFINQPECSETFAMKSIIYTYINRFWNGKCFLLRPNAKKDMREVFEKDFSEPFRKYLNTDHKKVKDLCIDCGNPTGPKEKVSIAFMNEVGDDFTRKRSAFWDCKVDAFLCPGCAFIYALSPLGFRLYANKFVFVNTNDSINTLLYTNSKIGRIDKEGEKTENKKYSQWFAETINVLLREKQQEISNAQVILRGVGADDRYKLSIIRRRIVEIIKEKRVSDALTALAKAPITKVKDNFINVHETVVMNLLQYREQYQLLNQLFKENIKEESKNFYIFWVYEVQLWTELVVAYPANVGKRKEISMSCGAMKKSGADLRKVIMTAKGMTSSEGLRGIEYQLLNALAVRNVNKFMDVVMRLYSAYGSRRNEDGHELLIPTGFVQMLNDKQKFTEYGYAFVMGLVGSYEPKKEEA</sequence>
<protein>
    <submittedName>
        <fullName evidence="2">Type I-B CRISPR-associated protein Cas8b1/Cst1</fullName>
    </submittedName>
</protein>
<dbReference type="InterPro" id="IPR019121">
    <property type="entry name" value="CRISPR-assoc_CXXC-CXXC_dom"/>
</dbReference>
<evidence type="ECO:0000259" key="1">
    <source>
        <dbReference type="Pfam" id="PF09706"/>
    </source>
</evidence>
<gene>
    <name evidence="2" type="ORF">L0P48_08795</name>
</gene>
<evidence type="ECO:0000313" key="3">
    <source>
        <dbReference type="Proteomes" id="UP001200089"/>
    </source>
</evidence>
<comment type="caution">
    <text evidence="2">The sequence shown here is derived from an EMBL/GenBank/DDBJ whole genome shotgun (WGS) entry which is preliminary data.</text>
</comment>
<dbReference type="AlphaFoldDB" id="A0AAW5CJG5"/>
<evidence type="ECO:0000313" key="2">
    <source>
        <dbReference type="EMBL" id="MCG5033706.1"/>
    </source>
</evidence>
<proteinExistence type="predicted"/>